<feature type="domain" description="BEACH" evidence="3">
    <location>
        <begin position="2794"/>
        <end position="3103"/>
    </location>
</feature>
<keyword evidence="7" id="KW-1185">Reference proteome</keyword>
<dbReference type="Gene3D" id="1.10.1540.10">
    <property type="entry name" value="BEACH domain"/>
    <property type="match status" value="1"/>
</dbReference>
<dbReference type="InterPro" id="IPR036372">
    <property type="entry name" value="BEACH_dom_sf"/>
</dbReference>
<reference evidence="7" key="1">
    <citation type="journal article" date="2020" name="PLoS Negl. Trop. Dis.">
        <title>High-quality nuclear genome for Sarcoptes scabiei-A critical resource for a neglected parasite.</title>
        <authorList>
            <person name="Korhonen P.K."/>
            <person name="Gasser R.B."/>
            <person name="Ma G."/>
            <person name="Wang T."/>
            <person name="Stroehlein A.J."/>
            <person name="Young N.D."/>
            <person name="Ang C.S."/>
            <person name="Fernando D.D."/>
            <person name="Lu H.C."/>
            <person name="Taylor S."/>
            <person name="Reynolds S.L."/>
            <person name="Mofiz E."/>
            <person name="Najaraj S.H."/>
            <person name="Gowda H."/>
            <person name="Madugundu A."/>
            <person name="Renuse S."/>
            <person name="Holt D."/>
            <person name="Pandey A."/>
            <person name="Papenfuss A.T."/>
            <person name="Fischer K."/>
        </authorList>
    </citation>
    <scope>NUCLEOTIDE SEQUENCE [LARGE SCALE GENOMIC DNA]</scope>
</reference>
<dbReference type="PROSITE" id="PS50197">
    <property type="entry name" value="BEACH"/>
    <property type="match status" value="1"/>
</dbReference>
<accession>A0A834R1R2</accession>
<keyword evidence="1" id="KW-0853">WD repeat</keyword>
<evidence type="ECO:0000313" key="7">
    <source>
        <dbReference type="Proteomes" id="UP000070412"/>
    </source>
</evidence>
<feature type="domain" description="BEACH-type PH" evidence="4">
    <location>
        <begin position="2681"/>
        <end position="2787"/>
    </location>
</feature>
<reference evidence="5" key="2">
    <citation type="submission" date="2020-01" db="EMBL/GenBank/DDBJ databases">
        <authorList>
            <person name="Korhonen P.K.K."/>
            <person name="Guangxu M.G."/>
            <person name="Wang T.W."/>
            <person name="Stroehlein A.J.S."/>
            <person name="Young N.D."/>
            <person name="Ang C.-S.A."/>
            <person name="Fernando D.W.F."/>
            <person name="Lu H.L."/>
            <person name="Taylor S.T."/>
            <person name="Ehtesham M.E.M."/>
            <person name="Najaraj S.H.N."/>
            <person name="Harsha G.H.G."/>
            <person name="Madugundu A.M."/>
            <person name="Renuse S.R."/>
            <person name="Holt D.H."/>
            <person name="Pandey A.P."/>
            <person name="Papenfuss A.P."/>
            <person name="Gasser R.B.G."/>
            <person name="Fischer K.F."/>
        </authorList>
    </citation>
    <scope>NUCLEOTIDE SEQUENCE</scope>
    <source>
        <strain evidence="5">SSS_KF_BRIS2020</strain>
    </source>
</reference>
<dbReference type="InterPro" id="IPR050865">
    <property type="entry name" value="BEACH_Domain"/>
</dbReference>
<dbReference type="EnsemblMetazoa" id="SSS_8524s_mrna">
    <property type="protein sequence ID" value="KAF7487717.1"/>
    <property type="gene ID" value="SSS_8524"/>
</dbReference>
<dbReference type="SMART" id="SM01026">
    <property type="entry name" value="Beach"/>
    <property type="match status" value="1"/>
</dbReference>
<dbReference type="Gene3D" id="2.130.10.10">
    <property type="entry name" value="YVTN repeat-like/Quinoprotein amine dehydrogenase"/>
    <property type="match status" value="1"/>
</dbReference>
<dbReference type="InterPro" id="IPR001680">
    <property type="entry name" value="WD40_rpt"/>
</dbReference>
<dbReference type="InterPro" id="IPR036322">
    <property type="entry name" value="WD40_repeat_dom_sf"/>
</dbReference>
<dbReference type="SUPFAM" id="SSF50729">
    <property type="entry name" value="PH domain-like"/>
    <property type="match status" value="1"/>
</dbReference>
<dbReference type="InterPro" id="IPR015943">
    <property type="entry name" value="WD40/YVTN_repeat-like_dom_sf"/>
</dbReference>
<feature type="region of interest" description="Disordered" evidence="2">
    <location>
        <begin position="181"/>
        <end position="210"/>
    </location>
</feature>
<dbReference type="PANTHER" id="PTHR13743">
    <property type="entry name" value="BEIGE/BEACH-RELATED"/>
    <property type="match status" value="1"/>
</dbReference>
<dbReference type="Proteomes" id="UP000070412">
    <property type="component" value="Unassembled WGS sequence"/>
</dbReference>
<dbReference type="Gene3D" id="2.30.29.30">
    <property type="entry name" value="Pleckstrin-homology domain (PH domain)/Phosphotyrosine-binding domain (PTB)"/>
    <property type="match status" value="1"/>
</dbReference>
<evidence type="ECO:0000259" key="3">
    <source>
        <dbReference type="PROSITE" id="PS50197"/>
    </source>
</evidence>
<reference evidence="6" key="3">
    <citation type="submission" date="2022-06" db="UniProtKB">
        <authorList>
            <consortium name="EnsemblMetazoa"/>
        </authorList>
    </citation>
    <scope>IDENTIFICATION</scope>
</reference>
<gene>
    <name evidence="5" type="ORF">SSS_8524</name>
</gene>
<dbReference type="OrthoDB" id="26681at2759"/>
<evidence type="ECO:0000256" key="1">
    <source>
        <dbReference type="PROSITE-ProRule" id="PRU00221"/>
    </source>
</evidence>
<feature type="repeat" description="WD" evidence="1">
    <location>
        <begin position="3275"/>
        <end position="3316"/>
    </location>
</feature>
<dbReference type="InterPro" id="IPR000409">
    <property type="entry name" value="BEACH_dom"/>
</dbReference>
<evidence type="ECO:0000313" key="6">
    <source>
        <dbReference type="EnsemblMetazoa" id="KAF7487717.1"/>
    </source>
</evidence>
<sequence>MAIEIHDDKLRDLWLKCQVHSSNDLESDLEKLLDYCLIYFQKYADEDCTEIPSTESDVTFFYLGNWILHQFILNFGDKKKTNTPEKKDDDFVRDYFNQGIESGKIIFWIHKLFVLNQQNIFDDDYSSDSEHPDFYQKTYEYLSKTNFQEDVYLKTLRNPTRLSPAKVKSWYRNGANSRNLNVKRHHSNRIKKNEKQDANDSDSDDNRPVSDTLIVNRMKNKDFLSLYLRYKSKKSTEKCDNNNAMEFSELKPKNFQLLKYSEEILINFILFERNKATLNQRVPRISSVIVEEASKTILDLFLVKDVCWNSKIHKMRSMKKLLAIASLIECINLDGQTLVRIQKLVASLSKMIMISYDSIKAATNLKEIENLSPEMMEIILLLIRIMIMMCKSISGRDEIIIFHQILRNVFNDRFERILDYLFSKPDIILEDKNQFAHQLVDQLKELQIIIQFSQSLSRHKQYCSKKRHNLCNLVPLMTHHYRENERSMVQNDDKTSTKICCSTSLVYCYLIKILFWSFQHRQESENKLVCHVCNQLANLITCCCSLKKYCKKLLQFVIDNHHSNLFRVLIFNIIEFNVKIQRNQSLNDSFSIDQCEFCSNQTLSDADILDDNQTESINSEGYSTDNGNSLTISDDLKSSTQSKNHSPNNPASCFIKSLSDHYMTLLKSRSSTIRQTVFQHLFTMFSYLNQKSKQSILFNFILPIFENYQNYSHDVIFFILNLLTVLTRSDSPKTDHYAQLLKMIEKIDAFSMIKKFSGLEILQSNWNRSQESIHCADMAHTSFKLLENLVKCELNHFLKSQPVFQNLNGYDCDKKFDPKFFTIIRLLNEVFIEQLNYCIKLKIVKQLAAKNKIIEKTTVLNELIEQHKSIGFDCKNMKEQERKNLEQSFYNLSKLSLLMNNILMEFPCFRTILNHDSFGFSMSLDRCFRNLFKMAINEMKLFSYHTLLYSSESSDVNNYGRIVELDFMKKLSIVIERLLFLLVNLKPYCDDVEFDSQHISAFISLQLSKLIEAKHLSCESIYSIDLIGEWLTIFINVSFNHIEHLDLEREFETINDSDSVRSNRTYSFDSIISENDTSTELISFDVDQFGYEADNEFSKISKRPNTQESSSDCTSNYTKISLSNFELCRVVLKFLSDFLQNRVTYKTEFNHYKLKLNMVTSIINRLILYSKENELNNQIFYENNMVEIILDYFKTILISNSSEEKPLKNVLYKFFIQLSQYQLRSNEIKKFIELFSYQDPDFDHLLPILNQILFRSKSDQNDFFTEATQSLRFPAPKFHTVENIDGKQECWIDKILTNIDNKSSNCDCDIAFKLFGLALPIDHNQLYQNHSMFKQTLTFWISFEKILSFTLPRSNHGHNNSKKNSKEPFKFQQCHQGNRQIHVITLVLDCILIEIWLDYIFNRFIYRFCKENNGKIYYLNEIAVNINYNSFNLNRWNFLSIDLDEECDDQNRSHSFQITHSVNCSMEKTFKWIFPANLYKRNSNKNALLIGSIQEILEFSYRLNNVSLFKEILPISAKILLQSLGPDFGHFHHLEDDCIQRDSYLSLSPHSLHESNVETISSFIRNSSIRRETKSIVENLSLLFQATKPEKYLIFLPDIPSSDNNGIMSSLKFLSFNNQKLSKKSRNNQEIIDNFARDSETASAKIVCTIRSNEGENIAKIISDSGGISIFIFMFLFVLEKSDSSTALTKAMEILLNSYRSHYYHQLMFDQHFQGLQLLVNVLEKSSKFASNNLLKIFSQFVIHNKRHHSIILSKNIGTFLKSWKIWINSFQALKQFFQIISSLISESNPYRNLNLAFLNQSDASTILIQMIEDLHLNRTEYNLNNCDNDLIKTLVGLIKTIGNSLESDPNQLKKIFDCILLLQSSESLHINQTKGSFYYLCPSTWLKINEITEKIRFKIDAPEQSEDCLTSDKIETIDDWEIVSNIFTNSTPLMSEIEEKSYLSSTVSSIDNASSQRFLQKNLIKFCELIWLLNQYCDHIVDTSVWNACLPEDITPLEFFIILINNPVASIRETALLTFFKFYKNFQDSREPNYQIESSIASSSSLNFMSTSNESNTLKDRTLYLMMVSNQLYNHPANERMMNICLQFLFDLSPKKSSEILEHSFDSTLFKKLLLKISPEYFIPFLAILPNCTHSLSFCHQILSFFYRMVSKLSVEQIFILQNVYGLVQSVSNLIINLNTQINFTLEDMNKFTIEHLNEEIYRIVSLVGLNYIVNGKQEYFNSFSSLLDCLSFYESKTSQEISKVFRESQISICQAAFNALDRIQSSLLERKRKDSGFVLFDNLEKYPSEILTDRSSTLMQPKILLERLKFLFKRSILFILCRNPIKGIGFKEKYFQRETLYHLLEIIELIELSDSDRSTICLQRIEKNLYFRLISSSKGFFKKQFNIYFLFLISYFQSIEDRIFALHLFFEKTLQFSVLKQFYFEKNKDTFVELMQSFLLDLQQKGVQTLNMYDCEKQKDCFYLNFIEKQARFKEDNPEQHIPMNLVLSKFHHNFPNLSKDEEYFVNEPILASWDELIRVTKTKFKNDNIKLSKAIFEKMRLIFKNVLSHANRLNAQIISAQNQTKKDFILRLKREQIQERTIQQQIQRLINQLLHERSCWFLKDYYPQSWELSPYECPSRFRKKLERCFLDIDKRYVNKSFTKQLQSKNLFTTFLGQNSFCCDSNTVKELDHGTERFQDENELILNYTANIVFYDEQIEGEILLKSNSIEFFSNEDQKIECINFMRKRDFLKNISIDFCEIQTITKCLYELQNKALEIGLVSGLTYLIAFQSNQSRDECFDALMHQRDALPRLIEGINLVTITQMWRERRISNFDYLMQLNKLSGRSFNDLMQYPVFPFVIADYNGDILNLMDTKSFRDLARPIAVQKKEREKYYIDQYNYIKMENSLLQKRDKNDLNSFQFIVTSAPYHYGAHYSNSGIVLYYLVRLPPYTQMFLQYQDKNFDIPDRSFHSVQTTWKLATEDSTNGFKELIPEFFYLPEFFLNSENFNLGVRQNGECVNDVLLPRWCRNNARLFTLINLQALESNYVTKHLNEWIDLIFGFKQAGKAAIDAVNVFHPATHFTADLSKIDDEVRRHALKTMIKTFGQMPLQLFNLPHPSVSSEIDLPIEDDHRLSFNSPSMGEVIGLKWGNYVGSPIFSETLIHFQVYFQNRIETLMTLPTDDVILLPSNSSPLIVYNQSRNAFVNTSYIVFYALCTWSPKDSFVWFRNQDKRCLFTSENSFLDKICIIQSIPDYDWLMIGYESGMIVAFRLTLDRNSKINQLKPKELPHYFFGHESKITSIALNSNFNVALSTDDEGVCIIWDLNKQQFLRTLMKCSSDRSRPINAVFTAISNTMGDFAVVSYTYSDPQKSKIFESKLSIFTLNGFFIGDVKTAMGESYFTALCYSNCPEGLSINVIATGMSDGSIRLWNSWDLTLVRHIKLDLVRSKIKCISYSFKSDLLFIVDEKNYVTALKNHPNNSSTADKNENFRILNLTNMNRYDSIMNLQSN</sequence>
<name>A0A834R1R2_SARSC</name>
<dbReference type="PROSITE" id="PS51783">
    <property type="entry name" value="PH_BEACH"/>
    <property type="match status" value="1"/>
</dbReference>
<feature type="compositionally biased region" description="Basic residues" evidence="2">
    <location>
        <begin position="181"/>
        <end position="190"/>
    </location>
</feature>
<dbReference type="CDD" id="cd06071">
    <property type="entry name" value="Beach"/>
    <property type="match status" value="1"/>
</dbReference>
<dbReference type="EMBL" id="WVUK01000066">
    <property type="protein sequence ID" value="KAF7487717.1"/>
    <property type="molecule type" value="Genomic_DNA"/>
</dbReference>
<protein>
    <submittedName>
        <fullName evidence="5">Lysosomal-trafficking regulator</fullName>
    </submittedName>
</protein>
<dbReference type="SUPFAM" id="SSF50978">
    <property type="entry name" value="WD40 repeat-like"/>
    <property type="match status" value="1"/>
</dbReference>
<dbReference type="SMART" id="SM00320">
    <property type="entry name" value="WD40"/>
    <property type="match status" value="2"/>
</dbReference>
<dbReference type="PANTHER" id="PTHR13743:SF86">
    <property type="entry name" value="LYSOSOMAL-TRAFFICKING REGULATOR"/>
    <property type="match status" value="1"/>
</dbReference>
<proteinExistence type="predicted"/>
<dbReference type="Pfam" id="PF02138">
    <property type="entry name" value="Beach"/>
    <property type="match status" value="1"/>
</dbReference>
<evidence type="ECO:0000259" key="4">
    <source>
        <dbReference type="PROSITE" id="PS51783"/>
    </source>
</evidence>
<dbReference type="InterPro" id="IPR011993">
    <property type="entry name" value="PH-like_dom_sf"/>
</dbReference>
<organism evidence="5">
    <name type="scientific">Sarcoptes scabiei</name>
    <name type="common">Itch mite</name>
    <name type="synonym">Acarus scabiei</name>
    <dbReference type="NCBI Taxonomy" id="52283"/>
    <lineage>
        <taxon>Eukaryota</taxon>
        <taxon>Metazoa</taxon>
        <taxon>Ecdysozoa</taxon>
        <taxon>Arthropoda</taxon>
        <taxon>Chelicerata</taxon>
        <taxon>Arachnida</taxon>
        <taxon>Acari</taxon>
        <taxon>Acariformes</taxon>
        <taxon>Sarcoptiformes</taxon>
        <taxon>Astigmata</taxon>
        <taxon>Psoroptidia</taxon>
        <taxon>Sarcoptoidea</taxon>
        <taxon>Sarcoptidae</taxon>
        <taxon>Sarcoptinae</taxon>
        <taxon>Sarcoptes</taxon>
    </lineage>
</organism>
<dbReference type="SUPFAM" id="SSF81837">
    <property type="entry name" value="BEACH domain"/>
    <property type="match status" value="1"/>
</dbReference>
<dbReference type="InterPro" id="IPR023362">
    <property type="entry name" value="PH-BEACH_dom"/>
</dbReference>
<dbReference type="PROSITE" id="PS50082">
    <property type="entry name" value="WD_REPEATS_2"/>
    <property type="match status" value="1"/>
</dbReference>
<evidence type="ECO:0000256" key="2">
    <source>
        <dbReference type="SAM" id="MobiDB-lite"/>
    </source>
</evidence>
<feature type="compositionally biased region" description="Basic and acidic residues" evidence="2">
    <location>
        <begin position="191"/>
        <end position="208"/>
    </location>
</feature>
<evidence type="ECO:0000313" key="5">
    <source>
        <dbReference type="EMBL" id="KAF7487717.1"/>
    </source>
</evidence>